<evidence type="ECO:0000259" key="8">
    <source>
        <dbReference type="SMART" id="SM00479"/>
    </source>
</evidence>
<dbReference type="InterPro" id="IPR013520">
    <property type="entry name" value="Ribonucl_H"/>
</dbReference>
<dbReference type="AlphaFoldDB" id="A0A3F3GX57"/>
<dbReference type="InterPro" id="IPR006054">
    <property type="entry name" value="DnaQ"/>
</dbReference>
<dbReference type="GO" id="GO:0006260">
    <property type="term" value="P:DNA replication"/>
    <property type="evidence" value="ECO:0007669"/>
    <property type="project" value="UniProtKB-KW"/>
</dbReference>
<protein>
    <recommendedName>
        <fullName evidence="7">DNA polymerase III polC-type</fullName>
    </recommendedName>
</protein>
<keyword evidence="3" id="KW-0235">DNA replication</keyword>
<dbReference type="STRING" id="220714.SAMN05660469_0716"/>
<dbReference type="RefSeq" id="WP_059377630.1">
    <property type="nucleotide sequence ID" value="NZ_DF968064.1"/>
</dbReference>
<evidence type="ECO:0000256" key="6">
    <source>
        <dbReference type="ARBA" id="ARBA00022932"/>
    </source>
</evidence>
<evidence type="ECO:0000256" key="7">
    <source>
        <dbReference type="ARBA" id="ARBA00070925"/>
    </source>
</evidence>
<sequence>MNFAAFDFETASNERHSAVSLALVVVRDNKVVDQFYSLIKPPTAFSARNSQIHGIYPKDVINAPTFAEIWPTIAPLFTEEKLMVAHNATFDASVLRACLDYYRLPEAHYQLLDTVKTSRRLLPDLANHKLNTVSAALKIELENHHNALADALACAEILIYQSEMFGNDVLKEYVRNK</sequence>
<gene>
    <name evidence="9" type="primary">dnaQ</name>
    <name evidence="9" type="ORF">FPFC_022270</name>
</gene>
<keyword evidence="1" id="KW-0808">Transferase</keyword>
<dbReference type="EMBL" id="DF968064">
    <property type="protein sequence ID" value="GAP02777.1"/>
    <property type="molecule type" value="Genomic_DNA"/>
</dbReference>
<dbReference type="GO" id="GO:0008408">
    <property type="term" value="F:3'-5' exonuclease activity"/>
    <property type="evidence" value="ECO:0007669"/>
    <property type="project" value="TreeGrafter"/>
</dbReference>
<proteinExistence type="predicted"/>
<dbReference type="OrthoDB" id="9803913at2"/>
<keyword evidence="5" id="KW-0269">Exonuclease</keyword>
<evidence type="ECO:0000313" key="9">
    <source>
        <dbReference type="EMBL" id="GAP02777.1"/>
    </source>
</evidence>
<feature type="domain" description="Exonuclease" evidence="8">
    <location>
        <begin position="2"/>
        <end position="167"/>
    </location>
</feature>
<organism evidence="9 10">
    <name type="scientific">Fructobacillus pseudoficulneus</name>
    <dbReference type="NCBI Taxonomy" id="220714"/>
    <lineage>
        <taxon>Bacteria</taxon>
        <taxon>Bacillati</taxon>
        <taxon>Bacillota</taxon>
        <taxon>Bacilli</taxon>
        <taxon>Lactobacillales</taxon>
        <taxon>Lactobacillaceae</taxon>
        <taxon>Fructobacillus</taxon>
    </lineage>
</organism>
<keyword evidence="4" id="KW-0540">Nuclease</keyword>
<evidence type="ECO:0000256" key="2">
    <source>
        <dbReference type="ARBA" id="ARBA00022695"/>
    </source>
</evidence>
<keyword evidence="10" id="KW-1185">Reference proteome</keyword>
<dbReference type="Pfam" id="PF00929">
    <property type="entry name" value="RNase_T"/>
    <property type="match status" value="1"/>
</dbReference>
<evidence type="ECO:0000256" key="3">
    <source>
        <dbReference type="ARBA" id="ARBA00022705"/>
    </source>
</evidence>
<dbReference type="SMART" id="SM00479">
    <property type="entry name" value="EXOIII"/>
    <property type="match status" value="1"/>
</dbReference>
<accession>A0A3F3GX57</accession>
<evidence type="ECO:0000313" key="10">
    <source>
        <dbReference type="Proteomes" id="UP000061227"/>
    </source>
</evidence>
<keyword evidence="2" id="KW-0548">Nucleotidyltransferase</keyword>
<dbReference type="FunFam" id="3.30.420.10:FF:000045">
    <property type="entry name" value="3'-5' exonuclease DinG"/>
    <property type="match status" value="1"/>
</dbReference>
<dbReference type="InterPro" id="IPR036397">
    <property type="entry name" value="RNaseH_sf"/>
</dbReference>
<evidence type="ECO:0000256" key="4">
    <source>
        <dbReference type="ARBA" id="ARBA00022722"/>
    </source>
</evidence>
<dbReference type="Proteomes" id="UP000061227">
    <property type="component" value="Unassembled WGS sequence"/>
</dbReference>
<reference evidence="9 10" key="1">
    <citation type="journal article" date="2015" name="BMC Genomics">
        <title>Comparative genomics of Fructobacillus spp. and Leuconostoc spp. reveals niche-specific evolution of Fructobacillus spp.</title>
        <authorList>
            <person name="Endo A."/>
            <person name="Tanizawa Y."/>
            <person name="Tanaka N."/>
            <person name="Maeno S."/>
            <person name="Kumar H."/>
            <person name="Shiwa Y."/>
            <person name="Okada S."/>
            <person name="Yoshikawa H."/>
            <person name="Dicks L."/>
            <person name="Nakagawa J."/>
            <person name="Arita M."/>
        </authorList>
    </citation>
    <scope>NUCLEOTIDE SEQUENCE [LARGE SCALE GENOMIC DNA]</scope>
    <source>
        <strain evidence="9 10">DSM 15468</strain>
    </source>
</reference>
<dbReference type="NCBIfam" id="TIGR00573">
    <property type="entry name" value="dnaq"/>
    <property type="match status" value="1"/>
</dbReference>
<dbReference type="PANTHER" id="PTHR30231:SF42">
    <property type="entry name" value="EXONUCLEASE"/>
    <property type="match status" value="1"/>
</dbReference>
<dbReference type="InterPro" id="IPR012337">
    <property type="entry name" value="RNaseH-like_sf"/>
</dbReference>
<keyword evidence="5" id="KW-0378">Hydrolase</keyword>
<dbReference type="CDD" id="cd06130">
    <property type="entry name" value="DNA_pol_III_epsilon_like"/>
    <property type="match status" value="1"/>
</dbReference>
<name>A0A3F3GX57_9LACO</name>
<dbReference type="SUPFAM" id="SSF53098">
    <property type="entry name" value="Ribonuclease H-like"/>
    <property type="match status" value="1"/>
</dbReference>
<dbReference type="GO" id="GO:0005829">
    <property type="term" value="C:cytosol"/>
    <property type="evidence" value="ECO:0007669"/>
    <property type="project" value="TreeGrafter"/>
</dbReference>
<dbReference type="GO" id="GO:0003887">
    <property type="term" value="F:DNA-directed DNA polymerase activity"/>
    <property type="evidence" value="ECO:0007669"/>
    <property type="project" value="UniProtKB-KW"/>
</dbReference>
<dbReference type="PANTHER" id="PTHR30231">
    <property type="entry name" value="DNA POLYMERASE III SUBUNIT EPSILON"/>
    <property type="match status" value="1"/>
</dbReference>
<keyword evidence="6" id="KW-0239">DNA-directed DNA polymerase</keyword>
<dbReference type="Gene3D" id="3.30.420.10">
    <property type="entry name" value="Ribonuclease H-like superfamily/Ribonuclease H"/>
    <property type="match status" value="1"/>
</dbReference>
<dbReference type="GO" id="GO:0003677">
    <property type="term" value="F:DNA binding"/>
    <property type="evidence" value="ECO:0007669"/>
    <property type="project" value="InterPro"/>
</dbReference>
<evidence type="ECO:0000256" key="5">
    <source>
        <dbReference type="ARBA" id="ARBA00022839"/>
    </source>
</evidence>
<evidence type="ECO:0000256" key="1">
    <source>
        <dbReference type="ARBA" id="ARBA00022679"/>
    </source>
</evidence>